<dbReference type="InterPro" id="IPR035986">
    <property type="entry name" value="PKD_dom_sf"/>
</dbReference>
<dbReference type="SMART" id="SM00089">
    <property type="entry name" value="PKD"/>
    <property type="match status" value="1"/>
</dbReference>
<protein>
    <recommendedName>
        <fullName evidence="2">alpha-amylase</fullName>
        <ecNumber evidence="2">3.2.1.1</ecNumber>
    </recommendedName>
    <alternativeName>
        <fullName evidence="3">1,4-alpha-D-glucan glucanohydrolase</fullName>
    </alternativeName>
</protein>
<dbReference type="Gene3D" id="2.120.10.30">
    <property type="entry name" value="TolB, C-terminal domain"/>
    <property type="match status" value="1"/>
</dbReference>
<reference evidence="7" key="1">
    <citation type="submission" date="2016-10" db="EMBL/GenBank/DDBJ databases">
        <authorList>
            <person name="Varghese N."/>
            <person name="Submissions S."/>
        </authorList>
    </citation>
    <scope>NUCLEOTIDE SEQUENCE [LARGE SCALE GENOMIC DNA]</scope>
    <source>
        <strain evidence="7">DSM 44718</strain>
    </source>
</reference>
<dbReference type="InterPro" id="IPR013783">
    <property type="entry name" value="Ig-like_fold"/>
</dbReference>
<dbReference type="Pfam" id="PF07995">
    <property type="entry name" value="GSDH"/>
    <property type="match status" value="2"/>
</dbReference>
<dbReference type="OrthoDB" id="159306at2"/>
<evidence type="ECO:0000256" key="4">
    <source>
        <dbReference type="SAM" id="SignalP"/>
    </source>
</evidence>
<evidence type="ECO:0000259" key="5">
    <source>
        <dbReference type="PROSITE" id="PS50093"/>
    </source>
</evidence>
<gene>
    <name evidence="6" type="ORF">SAMN05421684_3680</name>
</gene>
<dbReference type="Gene3D" id="2.60.40.10">
    <property type="entry name" value="Immunoglobulins"/>
    <property type="match status" value="1"/>
</dbReference>
<evidence type="ECO:0000256" key="1">
    <source>
        <dbReference type="ARBA" id="ARBA00000548"/>
    </source>
</evidence>
<organism evidence="6 7">
    <name type="scientific">Asanoa ishikariensis</name>
    <dbReference type="NCBI Taxonomy" id="137265"/>
    <lineage>
        <taxon>Bacteria</taxon>
        <taxon>Bacillati</taxon>
        <taxon>Actinomycetota</taxon>
        <taxon>Actinomycetes</taxon>
        <taxon>Micromonosporales</taxon>
        <taxon>Micromonosporaceae</taxon>
        <taxon>Asanoa</taxon>
    </lineage>
</organism>
<dbReference type="InterPro" id="IPR011042">
    <property type="entry name" value="6-blade_b-propeller_TolB-like"/>
</dbReference>
<comment type="catalytic activity">
    <reaction evidence="1">
        <text>Endohydrolysis of (1-&gt;4)-alpha-D-glucosidic linkages in polysaccharides containing three or more (1-&gt;4)-alpha-linked D-glucose units.</text>
        <dbReference type="EC" id="3.2.1.1"/>
    </reaction>
</comment>
<dbReference type="CDD" id="cd00146">
    <property type="entry name" value="PKD"/>
    <property type="match status" value="1"/>
</dbReference>
<sequence length="1227" mass="126758">MTRPRRPLRTMLAVALVAGGLSALAHAQPAAATTLPTGFQEQIVFSGLNQPTNIEFAPDGRVFVAEKGGRVKVYDNLADPTPTVFADLSTNVFNVWDRGLLGLALPPDFPANPYVYVLYTYDAPPGQTAPYWNDNCGDANNGQCVVQGRLSRLQAAGNVMTGSEQVLITDWCQQFPSHSIGDLKFGADGMLYVTGGDGASFSATDYGQLGTPRNPCADPPSAVGGVMNPPTAEGGALRSQDVRSTGDPTSLDGAVLRLNPATGAAAAGNPLSGSADANARRIVAHGLRNPFRMTIRPGTNEVWAGDVGWNVWEEVNRVTNPTAGVTNFGWPCYEGMGVMGSYDGANLNLCESLYTAGGHAQPYYTYNHTGAVVPGENCGNGGDAISGLAFYPTSGGNYPAAYAGGLFFADYSRNCIWAMKPTSPGGLPSTAAIEAFGQAAAGPVDLAMGPGNELYYVDLGGTVRRIRYFPGNQPPVAAFSATPVAGQPLRLDFDAAASTDADPADQGRLTYAWDFTNDGSTDATGVTTSFTYPASGSYTAKLTVTDTLGAGDTHLVTIQPGRTAPVATIDTPAASTTWKVGDQIGFTGHGSDAEQGTLPASALSWRLRMHHCESVGNCHVHEVQQWAGAAGGTFVAPDHEYPSYLELELTATDADGLSNTVSRQLDPKTVDLTFRSNPAGLSLNVGAFTGPTPFTRTVIQGSTNTVSAPSPQSAGGSVNTFANWSDGGANSHVITAPTAAATYTATFTSVAGCADSFGYVCTTQTGQPFAAADGAVLPLTGDDAVTPVSLPFPFRLYGQEYGSAWVSTNGFVSFADPGQAGLVAVNSALPNSSAPNAAVYPFWDDLVQRADSTVRTGVSGTAPNRKFTVEWRNSGYYGSNSGRVRFSAVFGEDGSITYHYADLSTADREEGNSATVGIEDGSGTVGLAYSVDQPVLRDGTTVTFSPPGGTPPPTTGTISGVVSANGSPLAGATLTLSPSGRTATSAGNGSYQFTAVPAGAYTVSGTAPGGFTGSSPVTVTAGGAHTVNLTLTGPPPSSGDYTKTTQARPYVSTADGTVLPVTGDDAVGQVTLPFGFEFYGQQQTTAWVSTNGVLSFVNPGGATPENTALPTAALPNAALYPYWDDLVQRSGSVIRTKVVGSAPNRQFVVDWFNTGMYGSSSARISAQVVLSESGEIAFNYADLASSARERGDSATVGIEDATGANAVQHSLNQGVLNNGEAIVFTPN</sequence>
<dbReference type="InterPro" id="IPR012938">
    <property type="entry name" value="Glc/Sorbosone_DH"/>
</dbReference>
<name>A0A1H3RCU0_9ACTN</name>
<dbReference type="InterPro" id="IPR000601">
    <property type="entry name" value="PKD_dom"/>
</dbReference>
<keyword evidence="4" id="KW-0732">Signal</keyword>
<evidence type="ECO:0000313" key="6">
    <source>
        <dbReference type="EMBL" id="SDZ23038.1"/>
    </source>
</evidence>
<dbReference type="STRING" id="137265.SAMN05421684_3680"/>
<evidence type="ECO:0000256" key="2">
    <source>
        <dbReference type="ARBA" id="ARBA00012595"/>
    </source>
</evidence>
<dbReference type="GO" id="GO:0030246">
    <property type="term" value="F:carbohydrate binding"/>
    <property type="evidence" value="ECO:0007669"/>
    <property type="project" value="InterPro"/>
</dbReference>
<dbReference type="GO" id="GO:0004556">
    <property type="term" value="F:alpha-amylase activity"/>
    <property type="evidence" value="ECO:0007669"/>
    <property type="project" value="UniProtKB-EC"/>
</dbReference>
<dbReference type="EMBL" id="FNQB01000002">
    <property type="protein sequence ID" value="SDZ23038.1"/>
    <property type="molecule type" value="Genomic_DNA"/>
</dbReference>
<dbReference type="Proteomes" id="UP000199632">
    <property type="component" value="Unassembled WGS sequence"/>
</dbReference>
<keyword evidence="7" id="KW-1185">Reference proteome</keyword>
<dbReference type="AlphaFoldDB" id="A0A1H3RCU0"/>
<dbReference type="EC" id="3.2.1.1" evidence="2"/>
<feature type="signal peptide" evidence="4">
    <location>
        <begin position="1"/>
        <end position="27"/>
    </location>
</feature>
<dbReference type="InterPro" id="IPR013784">
    <property type="entry name" value="Carb-bd-like_fold"/>
</dbReference>
<dbReference type="Pfam" id="PF13620">
    <property type="entry name" value="CarboxypepD_reg"/>
    <property type="match status" value="1"/>
</dbReference>
<dbReference type="InterPro" id="IPR011041">
    <property type="entry name" value="Quinoprot_gluc/sorb_DH_b-prop"/>
</dbReference>
<feature type="domain" description="PKD" evidence="5">
    <location>
        <begin position="474"/>
        <end position="559"/>
    </location>
</feature>
<dbReference type="SUPFAM" id="SSF49452">
    <property type="entry name" value="Starch-binding domain-like"/>
    <property type="match status" value="1"/>
</dbReference>
<dbReference type="PROSITE" id="PS50093">
    <property type="entry name" value="PKD"/>
    <property type="match status" value="1"/>
</dbReference>
<dbReference type="Pfam" id="PF18911">
    <property type="entry name" value="PKD_4"/>
    <property type="match status" value="1"/>
</dbReference>
<dbReference type="SUPFAM" id="SSF49299">
    <property type="entry name" value="PKD domain"/>
    <property type="match status" value="1"/>
</dbReference>
<dbReference type="InterPro" id="IPR022409">
    <property type="entry name" value="PKD/Chitinase_dom"/>
</dbReference>
<feature type="chain" id="PRO_5039037376" description="alpha-amylase" evidence="4">
    <location>
        <begin position="28"/>
        <end position="1227"/>
    </location>
</feature>
<dbReference type="PANTHER" id="PTHR19328:SF13">
    <property type="entry name" value="HIPL1 PROTEIN"/>
    <property type="match status" value="1"/>
</dbReference>
<dbReference type="GO" id="GO:0005975">
    <property type="term" value="P:carbohydrate metabolic process"/>
    <property type="evidence" value="ECO:0007669"/>
    <property type="project" value="UniProtKB-ARBA"/>
</dbReference>
<dbReference type="PANTHER" id="PTHR19328">
    <property type="entry name" value="HEDGEHOG-INTERACTING PROTEIN"/>
    <property type="match status" value="1"/>
</dbReference>
<proteinExistence type="predicted"/>
<evidence type="ECO:0000313" key="7">
    <source>
        <dbReference type="Proteomes" id="UP000199632"/>
    </source>
</evidence>
<dbReference type="Gene3D" id="2.60.40.1120">
    <property type="entry name" value="Carboxypeptidase-like, regulatory domain"/>
    <property type="match status" value="1"/>
</dbReference>
<dbReference type="RefSeq" id="WP_090793627.1">
    <property type="nucleotide sequence ID" value="NZ_BOND01000008.1"/>
</dbReference>
<evidence type="ECO:0000256" key="3">
    <source>
        <dbReference type="ARBA" id="ARBA00030238"/>
    </source>
</evidence>
<accession>A0A1H3RCU0</accession>
<dbReference type="SUPFAM" id="SSF50952">
    <property type="entry name" value="Soluble quinoprotein glucose dehydrogenase"/>
    <property type="match status" value="1"/>
</dbReference>